<dbReference type="SUPFAM" id="SSF53067">
    <property type="entry name" value="Actin-like ATPase domain"/>
    <property type="match status" value="1"/>
</dbReference>
<name>A0A428RFD7_9HYPO</name>
<comment type="caution">
    <text evidence="1">The sequence shown here is derived from an EMBL/GenBank/DDBJ whole genome shotgun (WGS) entry which is preliminary data.</text>
</comment>
<dbReference type="PANTHER" id="PTHR42749:SF1">
    <property type="entry name" value="CELL SHAPE-DETERMINING PROTEIN MREB"/>
    <property type="match status" value="1"/>
</dbReference>
<organism evidence="1 2">
    <name type="scientific">Fusarium floridanum</name>
    <dbReference type="NCBI Taxonomy" id="1325733"/>
    <lineage>
        <taxon>Eukaryota</taxon>
        <taxon>Fungi</taxon>
        <taxon>Dikarya</taxon>
        <taxon>Ascomycota</taxon>
        <taxon>Pezizomycotina</taxon>
        <taxon>Sordariomycetes</taxon>
        <taxon>Hypocreomycetidae</taxon>
        <taxon>Hypocreales</taxon>
        <taxon>Nectriaceae</taxon>
        <taxon>Fusarium</taxon>
        <taxon>Fusarium solani species complex</taxon>
    </lineage>
</organism>
<sequence length="577" mass="64552">MAIDLTVGIDVGMSGTAVAYRQHKIDKATCDVQCLKWGGDDSWKVPTRLAYARTGSAQSPLYWGDKIPENTENLSIKEWFKTDFGNDDSDHAAAEKLYADYLKCLHDELSERFVLDGILDKPWNHSNISFAFSVPACWDPYLVSRFKTLISRAGFEKAQSQLLGRGAHSIAVTMTEPQATAAFELYTPNPVASLQRGQNVMIVDVGAGTGDFSVLQVATNAQHTQHWREHQPVIGRKIGSSRIDQGFELRMTDILKPHQHLLGRRAALVAWEMRCSPGFLKAKHKFGDPTMNPPAIPISHLADPQSIEDESIQNGELINPGRELAPLFDQQIEEMTDCICERIRELNEPLERLGSSPYVKRKLKERCDGHPSLKSASLVVSRKPRLAVCMGLVYNISEKVVAFPRIACRASFGVVGRIPSAAPAKPKKWRSILKRGEGVEGRYDDCVEWIIRKGEEIDNEGEIEIDRTVFFKQGERKVCNIEIVTSVSDNPSSAKDRHVTHQLMRANLEGAEVKKKRKVFWSKDYFLQVNFKIRATIGMAEASFLCVDARGVKVSEPVTVRVPRDPPIMALDEVEGE</sequence>
<dbReference type="Gene3D" id="3.30.420.40">
    <property type="match status" value="2"/>
</dbReference>
<evidence type="ECO:0000313" key="1">
    <source>
        <dbReference type="EMBL" id="RSL76240.1"/>
    </source>
</evidence>
<keyword evidence="2" id="KW-1185">Reference proteome</keyword>
<dbReference type="Proteomes" id="UP000287972">
    <property type="component" value="Unassembled WGS sequence"/>
</dbReference>
<accession>A0A428RFD7</accession>
<protein>
    <recommendedName>
        <fullName evidence="3">Hsp70 family chaperone</fullName>
    </recommendedName>
</protein>
<dbReference type="AlphaFoldDB" id="A0A428RFD7"/>
<dbReference type="CDD" id="cd10170">
    <property type="entry name" value="ASKHA_NBD_HSP70"/>
    <property type="match status" value="1"/>
</dbReference>
<gene>
    <name evidence="1" type="ORF">CEP51_010156</name>
</gene>
<dbReference type="InterPro" id="IPR043129">
    <property type="entry name" value="ATPase_NBD"/>
</dbReference>
<dbReference type="PANTHER" id="PTHR42749">
    <property type="entry name" value="CELL SHAPE-DETERMINING PROTEIN MREB"/>
    <property type="match status" value="1"/>
</dbReference>
<reference evidence="1 2" key="1">
    <citation type="submission" date="2017-06" db="EMBL/GenBank/DDBJ databases">
        <title>Comparative genomic analysis of Ambrosia Fusariam Clade fungi.</title>
        <authorList>
            <person name="Stajich J.E."/>
            <person name="Carrillo J."/>
            <person name="Kijimoto T."/>
            <person name="Eskalen A."/>
            <person name="O'Donnell K."/>
            <person name="Kasson M."/>
        </authorList>
    </citation>
    <scope>NUCLEOTIDE SEQUENCE [LARGE SCALE GENOMIC DNA]</scope>
    <source>
        <strain evidence="1 2">NRRL62606</strain>
    </source>
</reference>
<proteinExistence type="predicted"/>
<dbReference type="EMBL" id="NKCL01000306">
    <property type="protein sequence ID" value="RSL76240.1"/>
    <property type="molecule type" value="Genomic_DNA"/>
</dbReference>
<evidence type="ECO:0008006" key="3">
    <source>
        <dbReference type="Google" id="ProtNLM"/>
    </source>
</evidence>
<evidence type="ECO:0000313" key="2">
    <source>
        <dbReference type="Proteomes" id="UP000287972"/>
    </source>
</evidence>